<reference evidence="1 2" key="1">
    <citation type="submission" date="2014-09" db="EMBL/GenBank/DDBJ databases">
        <title>Vibrio maritimus JCM 19235. (C45) whole genome shotgun sequence.</title>
        <authorList>
            <person name="Sawabe T."/>
            <person name="Meirelles P."/>
            <person name="Nakanishi M."/>
            <person name="Sayaka M."/>
            <person name="Hattori M."/>
            <person name="Ohkuma M."/>
        </authorList>
    </citation>
    <scope>NUCLEOTIDE SEQUENCE [LARGE SCALE GENOMIC DNA]</scope>
    <source>
        <strain evidence="2">JCM19235</strain>
    </source>
</reference>
<name>A0A090SNV1_9VIBR</name>
<gene>
    <name evidence="1" type="ORF">JCM19235_332</name>
</gene>
<dbReference type="AlphaFoldDB" id="A0A090SNV1"/>
<evidence type="ECO:0000313" key="2">
    <source>
        <dbReference type="Proteomes" id="UP000029228"/>
    </source>
</evidence>
<dbReference type="STRING" id="990268.JCM19235_332"/>
<comment type="caution">
    <text evidence="1">The sequence shown here is derived from an EMBL/GenBank/DDBJ whole genome shotgun (WGS) entry which is preliminary data.</text>
</comment>
<reference evidence="1 2" key="2">
    <citation type="submission" date="2014-09" db="EMBL/GenBank/DDBJ databases">
        <authorList>
            <consortium name="NBRP consortium"/>
            <person name="Sawabe T."/>
            <person name="Meirelles P."/>
            <person name="Nakanishi M."/>
            <person name="Sayaka M."/>
            <person name="Hattori M."/>
            <person name="Ohkuma M."/>
        </authorList>
    </citation>
    <scope>NUCLEOTIDE SEQUENCE [LARGE SCALE GENOMIC DNA]</scope>
    <source>
        <strain evidence="2">JCM19235</strain>
    </source>
</reference>
<sequence length="163" mass="18745">MEDSFNENSSLCICLSLLMFGCTTERYFIGDGVEALVYQENHTVELNIKNKSASKAYLTQLIESIEKQNADARYTFVYRQAKTKALFEQTLMAFPELTLKNHRVLYQQQSELRSDALVKVTLHKVKTKRCAPSQVLVESYQRNCFVESSRMQQVVNKSKLVGE</sequence>
<accession>A0A090SNV1</accession>
<dbReference type="Proteomes" id="UP000029228">
    <property type="component" value="Unassembled WGS sequence"/>
</dbReference>
<protein>
    <submittedName>
        <fullName evidence="1">Uncharacterized protein</fullName>
    </submittedName>
</protein>
<dbReference type="EMBL" id="BBMR01000007">
    <property type="protein sequence ID" value="GAL21057.1"/>
    <property type="molecule type" value="Genomic_DNA"/>
</dbReference>
<organism evidence="1 2">
    <name type="scientific">Vibrio maritimus</name>
    <dbReference type="NCBI Taxonomy" id="990268"/>
    <lineage>
        <taxon>Bacteria</taxon>
        <taxon>Pseudomonadati</taxon>
        <taxon>Pseudomonadota</taxon>
        <taxon>Gammaproteobacteria</taxon>
        <taxon>Vibrionales</taxon>
        <taxon>Vibrionaceae</taxon>
        <taxon>Vibrio</taxon>
    </lineage>
</organism>
<keyword evidence="2" id="KW-1185">Reference proteome</keyword>
<proteinExistence type="predicted"/>
<evidence type="ECO:0000313" key="1">
    <source>
        <dbReference type="EMBL" id="GAL21057.1"/>
    </source>
</evidence>